<evidence type="ECO:0000313" key="3">
    <source>
        <dbReference type="Proteomes" id="UP000741360"/>
    </source>
</evidence>
<comment type="caution">
    <text evidence="2">The sequence shown here is derived from an EMBL/GenBank/DDBJ whole genome shotgun (WGS) entry which is preliminary data.</text>
</comment>
<dbReference type="AlphaFoldDB" id="A0A932GQW7"/>
<gene>
    <name evidence="2" type="ORF">HYY65_10270</name>
</gene>
<sequence>MTPMMVSFASLIVLQISLALFLPGLTGLGSLGVWVGIALSYGIWAGTILKFFRQGRWKHKKL</sequence>
<keyword evidence="1" id="KW-0812">Transmembrane</keyword>
<reference evidence="2" key="1">
    <citation type="submission" date="2020-07" db="EMBL/GenBank/DDBJ databases">
        <title>Huge and variable diversity of episymbiotic CPR bacteria and DPANN archaea in groundwater ecosystems.</title>
        <authorList>
            <person name="He C.Y."/>
            <person name="Keren R."/>
            <person name="Whittaker M."/>
            <person name="Farag I.F."/>
            <person name="Doudna J."/>
            <person name="Cate J.H.D."/>
            <person name="Banfield J.F."/>
        </authorList>
    </citation>
    <scope>NUCLEOTIDE SEQUENCE</scope>
    <source>
        <strain evidence="2">NC_groundwater_717_Ag_S-0.2um_59_8</strain>
    </source>
</reference>
<proteinExistence type="predicted"/>
<dbReference type="EMBL" id="JACPSX010000197">
    <property type="protein sequence ID" value="MBI3015424.1"/>
    <property type="molecule type" value="Genomic_DNA"/>
</dbReference>
<evidence type="ECO:0000256" key="1">
    <source>
        <dbReference type="SAM" id="Phobius"/>
    </source>
</evidence>
<feature type="transmembrane region" description="Helical" evidence="1">
    <location>
        <begin position="31"/>
        <end position="52"/>
    </location>
</feature>
<protein>
    <recommendedName>
        <fullName evidence="4">MATE family efflux transporter</fullName>
    </recommendedName>
</protein>
<evidence type="ECO:0000313" key="2">
    <source>
        <dbReference type="EMBL" id="MBI3015424.1"/>
    </source>
</evidence>
<accession>A0A932GQW7</accession>
<keyword evidence="1" id="KW-1133">Transmembrane helix</keyword>
<dbReference type="Proteomes" id="UP000741360">
    <property type="component" value="Unassembled WGS sequence"/>
</dbReference>
<keyword evidence="1" id="KW-0472">Membrane</keyword>
<evidence type="ECO:0008006" key="4">
    <source>
        <dbReference type="Google" id="ProtNLM"/>
    </source>
</evidence>
<name>A0A932GQW7_UNCTE</name>
<organism evidence="2 3">
    <name type="scientific">Tectimicrobiota bacterium</name>
    <dbReference type="NCBI Taxonomy" id="2528274"/>
    <lineage>
        <taxon>Bacteria</taxon>
        <taxon>Pseudomonadati</taxon>
        <taxon>Nitrospinota/Tectimicrobiota group</taxon>
        <taxon>Candidatus Tectimicrobiota</taxon>
    </lineage>
</organism>